<organism evidence="3 4">
    <name type="scientific">Pseudo-nitzschia multistriata</name>
    <dbReference type="NCBI Taxonomy" id="183589"/>
    <lineage>
        <taxon>Eukaryota</taxon>
        <taxon>Sar</taxon>
        <taxon>Stramenopiles</taxon>
        <taxon>Ochrophyta</taxon>
        <taxon>Bacillariophyta</taxon>
        <taxon>Bacillariophyceae</taxon>
        <taxon>Bacillariophycidae</taxon>
        <taxon>Bacillariales</taxon>
        <taxon>Bacillariaceae</taxon>
        <taxon>Pseudo-nitzschia</taxon>
    </lineage>
</organism>
<sequence length="1365" mass="155643">MTNPTTMNRGWPRRDPVDAESEWEAFLSSKKQAMNRMKAGRQDALRRLGSDKSGGRSIVSEVSDEREAPGSYHKENYSFSGRKDLRDAPEGNRANPATDSNSRPELDMRKLIEIFTVIKKRRWNDLLDLLEIYPRSASIPCPKNIQSTAKGNLMLHEVCRNNPPLRVISALIYEYADAVKAKGGKGYLPVHYACATNSSPDVVRKLLDTFPASIRMRDTNDLMIPLHFACKWGASSKVIEILTGAYPEGRQVRDIYAKTPVDYANELSGEDRGTVLRTLEKSYHSRSHRSLARSVAGSEASIGDAISEASEHMQRELQTTKAKLDKVTSELDQRERKFSLQYGAEQTKASELQQQKDLLEQECLNARMLQDEQKDKINLLQEEVRTLKALQKTHNDKKNMLLEKIEALEQDKVNARKAISELDQESSAKLKKELTAALVEQEIKFKAMLQAEQRKIDNLEKQSREAELTHRHYTMALLQEHESEVSKFEELTSRFKILEGQLRREIENERTKRIEAQTESQGAEYRKAVEDEKEKVAFLESHITKVNDLLEAEQKRFIELEAILKETLAIENEQREEIEAEFREKESQYQSRIEIESQKREQLENAYSDIADKLKAEIEKTAGLQAYEIELKKELQMDQEKIEELQKLQDQSLKALERERARVEQMAETEQNSRLLLKTEELKVKELEEKVSEMQKLLDNERKSVKDLKDKLESLQALYEKELSKIAEVEEAERTARTRVQSLNEKVTKLEEEELAVRSKKEKEGSNLQATENEFNDLKTMLETEKKQVERLTKAQEELRDILNEEKDKVKTLEEPHDESEMDEMDSQADSQASSIEERLMEQQATLDHHKYRVTELEGKHAGLSKELEAGKESSNRLECTVNEKTAVLEEERTNFEVLLKEHGEIQLALSTERSKVLEAEEKAAAFGEQLYFEKETITEMQYMVDQAKIDFQSKLEEVASLEEEERVGRTALDASLKELTVTNDEVAELTGALEVEKEKVTEMAAALREVQDLVQDEKDRVAEYKRLLEAQKHLAIADQAKIRQLEHKIEEQLDALGVGKAENIKLERDLTATKCLLDEESKKVSELLSAGHNFEDDRASALLETEQNKVKALEHSCEQLMSLLDWEKKHVISLEEKQDELQEQADASSEELIATKTALDRSQRKLAQLSHELENIESMKKEIIRLTMVARQRDVMMAAMLYAIGDARAIRGKPSIQNAQMHVDGIESRVIGLELAGLDEDVFQDREARQLVAYNAAARSKTIRKIILPLVVAGGLVEYHHNDPTVLRELVSSVGQMSGEFRQSFSANLGEISHTLGDLSSSVGANLSANMGLLAASLKDSTILKESVAQVSGMATRRMNIRQV</sequence>
<evidence type="ECO:0000313" key="4">
    <source>
        <dbReference type="Proteomes" id="UP000291116"/>
    </source>
</evidence>
<keyword evidence="4" id="KW-1185">Reference proteome</keyword>
<feature type="compositionally biased region" description="Basic and acidic residues" evidence="2">
    <location>
        <begin position="805"/>
        <end position="815"/>
    </location>
</feature>
<feature type="region of interest" description="Disordered" evidence="2">
    <location>
        <begin position="1"/>
        <end position="103"/>
    </location>
</feature>
<dbReference type="SUPFAM" id="SSF48403">
    <property type="entry name" value="Ankyrin repeat"/>
    <property type="match status" value="1"/>
</dbReference>
<feature type="compositionally biased region" description="Acidic residues" evidence="2">
    <location>
        <begin position="816"/>
        <end position="827"/>
    </location>
</feature>
<evidence type="ECO:0000313" key="3">
    <source>
        <dbReference type="EMBL" id="VEU33390.1"/>
    </source>
</evidence>
<dbReference type="OrthoDB" id="1577640at2759"/>
<feature type="coiled-coil region" evidence="1">
    <location>
        <begin position="1104"/>
        <end position="1187"/>
    </location>
</feature>
<evidence type="ECO:0000256" key="2">
    <source>
        <dbReference type="SAM" id="MobiDB-lite"/>
    </source>
</evidence>
<proteinExistence type="predicted"/>
<feature type="coiled-coil region" evidence="1">
    <location>
        <begin position="310"/>
        <end position="469"/>
    </location>
</feature>
<dbReference type="InterPro" id="IPR036770">
    <property type="entry name" value="Ankyrin_rpt-contain_sf"/>
</dbReference>
<dbReference type="EMBL" id="CAACVS010000001">
    <property type="protein sequence ID" value="VEU33390.1"/>
    <property type="molecule type" value="Genomic_DNA"/>
</dbReference>
<evidence type="ECO:0000256" key="1">
    <source>
        <dbReference type="SAM" id="Coils"/>
    </source>
</evidence>
<keyword evidence="1" id="KW-0175">Coiled coil</keyword>
<dbReference type="Gene3D" id="1.25.40.20">
    <property type="entry name" value="Ankyrin repeat-containing domain"/>
    <property type="match status" value="1"/>
</dbReference>
<dbReference type="Proteomes" id="UP000291116">
    <property type="component" value="Unassembled WGS sequence"/>
</dbReference>
<name>A0A448YUE6_9STRA</name>
<reference evidence="3 4" key="1">
    <citation type="submission" date="2019-01" db="EMBL/GenBank/DDBJ databases">
        <authorList>
            <person name="Ferrante I. M."/>
        </authorList>
    </citation>
    <scope>NUCLEOTIDE SEQUENCE [LARGE SCALE GENOMIC DNA]</scope>
    <source>
        <strain evidence="3 4">B856</strain>
    </source>
</reference>
<accession>A0A448YUE6</accession>
<gene>
    <name evidence="3" type="ORF">PSNMU_V1.4_AUG-EV-PASAV3_0001940</name>
</gene>
<feature type="coiled-coil region" evidence="1">
    <location>
        <begin position="1008"/>
        <end position="1035"/>
    </location>
</feature>
<feature type="compositionally biased region" description="Basic and acidic residues" evidence="2">
    <location>
        <begin position="40"/>
        <end position="54"/>
    </location>
</feature>
<protein>
    <submittedName>
        <fullName evidence="3">Uncharacterized protein</fullName>
    </submittedName>
</protein>
<feature type="compositionally biased region" description="Basic and acidic residues" evidence="2">
    <location>
        <begin position="63"/>
        <end position="90"/>
    </location>
</feature>
<feature type="region of interest" description="Disordered" evidence="2">
    <location>
        <begin position="805"/>
        <end position="835"/>
    </location>
</feature>